<dbReference type="InterPro" id="IPR021517">
    <property type="entry name" value="DUF3180"/>
</dbReference>
<proteinExistence type="predicted"/>
<keyword evidence="1" id="KW-1133">Transmembrane helix</keyword>
<protein>
    <recommendedName>
        <fullName evidence="4">DUF3180 domain-containing protein</fullName>
    </recommendedName>
</protein>
<feature type="transmembrane region" description="Helical" evidence="1">
    <location>
        <begin position="115"/>
        <end position="135"/>
    </location>
</feature>
<dbReference type="EMBL" id="CP053892">
    <property type="protein sequence ID" value="QKG22848.1"/>
    <property type="molecule type" value="Genomic_DNA"/>
</dbReference>
<feature type="transmembrane region" description="Helical" evidence="1">
    <location>
        <begin position="85"/>
        <end position="103"/>
    </location>
</feature>
<organism evidence="2 3">
    <name type="scientific">Actinomadura verrucosospora</name>
    <dbReference type="NCBI Taxonomy" id="46165"/>
    <lineage>
        <taxon>Bacteria</taxon>
        <taxon>Bacillati</taxon>
        <taxon>Actinomycetota</taxon>
        <taxon>Actinomycetes</taxon>
        <taxon>Streptosporangiales</taxon>
        <taxon>Thermomonosporaceae</taxon>
        <taxon>Actinomadura</taxon>
    </lineage>
</organism>
<reference evidence="2 3" key="1">
    <citation type="submission" date="2020-05" db="EMBL/GenBank/DDBJ databases">
        <title>Actinomadura verrucosospora NRRL-B18236 (PFL_A860) Genome sequencing and assembly.</title>
        <authorList>
            <person name="Samborskyy M."/>
        </authorList>
    </citation>
    <scope>NUCLEOTIDE SEQUENCE [LARGE SCALE GENOMIC DNA]</scope>
    <source>
        <strain evidence="2 3">NRRL:B18236</strain>
    </source>
</reference>
<dbReference type="AlphaFoldDB" id="A0A7D4ANL5"/>
<evidence type="ECO:0008006" key="4">
    <source>
        <dbReference type="Google" id="ProtNLM"/>
    </source>
</evidence>
<sequence length="157" mass="16966">MRPSRPLFLIALVIVVAVITWAVLRSAYVSLPPLPWTAVPTLLLLALGEGFTGFNLLRRIRRKPNTKPVEPLVVARMAALGKASAHTAAIIAGVFGGFAGNLANSLDKSTPRHDFFVSVGTFLAAVVLVGAAFFLEYACRVPKDPDEEERDRRASRA</sequence>
<name>A0A7D4ANL5_ACTVE</name>
<keyword evidence="1" id="KW-0812">Transmembrane</keyword>
<dbReference type="Proteomes" id="UP000501240">
    <property type="component" value="Chromosome"/>
</dbReference>
<evidence type="ECO:0000313" key="3">
    <source>
        <dbReference type="Proteomes" id="UP000501240"/>
    </source>
</evidence>
<feature type="transmembrane region" description="Helical" evidence="1">
    <location>
        <begin position="7"/>
        <end position="24"/>
    </location>
</feature>
<evidence type="ECO:0000313" key="2">
    <source>
        <dbReference type="EMBL" id="QKG22848.1"/>
    </source>
</evidence>
<feature type="transmembrane region" description="Helical" evidence="1">
    <location>
        <begin position="36"/>
        <end position="57"/>
    </location>
</feature>
<keyword evidence="3" id="KW-1185">Reference proteome</keyword>
<keyword evidence="1" id="KW-0472">Membrane</keyword>
<gene>
    <name evidence="2" type="ORF">ACTIVE_4489</name>
</gene>
<accession>A0A7D4ANL5</accession>
<dbReference type="RefSeq" id="WP_173096898.1">
    <property type="nucleotide sequence ID" value="NZ_CP053892.1"/>
</dbReference>
<evidence type="ECO:0000256" key="1">
    <source>
        <dbReference type="SAM" id="Phobius"/>
    </source>
</evidence>
<dbReference type="Pfam" id="PF11377">
    <property type="entry name" value="DUF3180"/>
    <property type="match status" value="1"/>
</dbReference>